<dbReference type="GO" id="GO:0030643">
    <property type="term" value="P:intracellular phosphate ion homeostasis"/>
    <property type="evidence" value="ECO:0007669"/>
    <property type="project" value="InterPro"/>
</dbReference>
<comment type="subunit">
    <text evidence="3 7">Homodimer.</text>
</comment>
<evidence type="ECO:0000256" key="5">
    <source>
        <dbReference type="ARBA" id="ARBA00022490"/>
    </source>
</evidence>
<dbReference type="GO" id="GO:0005737">
    <property type="term" value="C:cytoplasm"/>
    <property type="evidence" value="ECO:0007669"/>
    <property type="project" value="UniProtKB-SubCell"/>
</dbReference>
<dbReference type="PANTHER" id="PTHR42930">
    <property type="entry name" value="PHOSPHATE-SPECIFIC TRANSPORT SYSTEM ACCESSORY PROTEIN PHOU"/>
    <property type="match status" value="1"/>
</dbReference>
<keyword evidence="4 7" id="KW-0813">Transport</keyword>
<dbReference type="NCBIfam" id="TIGR02135">
    <property type="entry name" value="phoU_full"/>
    <property type="match status" value="1"/>
</dbReference>
<dbReference type="PANTHER" id="PTHR42930:SF3">
    <property type="entry name" value="PHOSPHATE-SPECIFIC TRANSPORT SYSTEM ACCESSORY PROTEIN PHOU"/>
    <property type="match status" value="1"/>
</dbReference>
<proteinExistence type="inferred from homology"/>
<dbReference type="Gene3D" id="1.20.58.220">
    <property type="entry name" value="Phosphate transport system protein phou homolog 2, domain 2"/>
    <property type="match status" value="1"/>
</dbReference>
<dbReference type="InterPro" id="IPR038078">
    <property type="entry name" value="PhoU-like_sf"/>
</dbReference>
<evidence type="ECO:0000313" key="9">
    <source>
        <dbReference type="EMBL" id="GAP15249.1"/>
    </source>
</evidence>
<evidence type="ECO:0000256" key="2">
    <source>
        <dbReference type="ARBA" id="ARBA00008107"/>
    </source>
</evidence>
<evidence type="ECO:0000256" key="6">
    <source>
        <dbReference type="ARBA" id="ARBA00022592"/>
    </source>
</evidence>
<dbReference type="GO" id="GO:0006817">
    <property type="term" value="P:phosphate ion transport"/>
    <property type="evidence" value="ECO:0007669"/>
    <property type="project" value="UniProtKB-KW"/>
</dbReference>
<organism evidence="9">
    <name type="scientific">Longilinea arvoryzae</name>
    <dbReference type="NCBI Taxonomy" id="360412"/>
    <lineage>
        <taxon>Bacteria</taxon>
        <taxon>Bacillati</taxon>
        <taxon>Chloroflexota</taxon>
        <taxon>Anaerolineae</taxon>
        <taxon>Anaerolineales</taxon>
        <taxon>Anaerolineaceae</taxon>
        <taxon>Longilinea</taxon>
    </lineage>
</organism>
<dbReference type="GO" id="GO:0045936">
    <property type="term" value="P:negative regulation of phosphate metabolic process"/>
    <property type="evidence" value="ECO:0007669"/>
    <property type="project" value="InterPro"/>
</dbReference>
<evidence type="ECO:0000256" key="4">
    <source>
        <dbReference type="ARBA" id="ARBA00022448"/>
    </source>
</evidence>
<dbReference type="Proteomes" id="UP000055060">
    <property type="component" value="Unassembled WGS sequence"/>
</dbReference>
<reference evidence="9" key="1">
    <citation type="submission" date="2015-07" db="EMBL/GenBank/DDBJ databases">
        <title>Draft Genome Sequences of Anaerolinea thermolimosa IMO-1, Bellilinea caldifistulae GOMI-1, Leptolinea tardivitalis YMTK-2, Levilinea saccharolytica KIBI-1,Longilinea arvoryzae KOME-1, Previously Described as Members of the Anaerolineaceae (Chloroflexi).</title>
        <authorList>
            <person name="Sekiguchi Y."/>
            <person name="Ohashi A."/>
            <person name="Matsuura N."/>
            <person name="Tourlousse M.D."/>
        </authorList>
    </citation>
    <scope>NUCLEOTIDE SEQUENCE [LARGE SCALE GENOMIC DNA]</scope>
    <source>
        <strain evidence="9">KOME-1</strain>
    </source>
</reference>
<comment type="similarity">
    <text evidence="2 7">Belongs to the PhoU family.</text>
</comment>
<dbReference type="FunFam" id="1.20.58.220:FF:000004">
    <property type="entry name" value="Phosphate-specific transport system accessory protein PhoU"/>
    <property type="match status" value="1"/>
</dbReference>
<evidence type="ECO:0000313" key="10">
    <source>
        <dbReference type="Proteomes" id="UP000055060"/>
    </source>
</evidence>
<evidence type="ECO:0000256" key="7">
    <source>
        <dbReference type="PIRNR" id="PIRNR003107"/>
    </source>
</evidence>
<comment type="subcellular location">
    <subcellularLocation>
        <location evidence="1 7">Cytoplasm</location>
    </subcellularLocation>
</comment>
<name>A0A0S7BMT3_9CHLR</name>
<dbReference type="OrthoDB" id="9814256at2"/>
<feature type="domain" description="PhoU" evidence="8">
    <location>
        <begin position="19"/>
        <end position="104"/>
    </location>
</feature>
<keyword evidence="5 7" id="KW-0963">Cytoplasm</keyword>
<dbReference type="EMBL" id="DF967972">
    <property type="protein sequence ID" value="GAP15249.1"/>
    <property type="molecule type" value="Genomic_DNA"/>
</dbReference>
<dbReference type="PIRSF" id="PIRSF003107">
    <property type="entry name" value="PhoU"/>
    <property type="match status" value="1"/>
</dbReference>
<evidence type="ECO:0000256" key="3">
    <source>
        <dbReference type="ARBA" id="ARBA00011738"/>
    </source>
</evidence>
<evidence type="ECO:0000259" key="8">
    <source>
        <dbReference type="Pfam" id="PF01895"/>
    </source>
</evidence>
<gene>
    <name evidence="9" type="ORF">LARV_03033</name>
</gene>
<evidence type="ECO:0000256" key="1">
    <source>
        <dbReference type="ARBA" id="ARBA00004496"/>
    </source>
</evidence>
<sequence>MPRDTLTRQIQHLLDEVLLLGSMVEQAMLSAVDTLCLRDEKAAVHIYDNDQQINDKRFAIENAVLILIATQQPLAHDLRLLAAILEIITEIERMGDYAKGIAKITLRLKDADINIPARDLKRMANLAVGMLHRSLSAFVNEDSNQASAIPAEDEAVDTLYDQIYHNLVESMIANPATIDQYNLLMWVAHNLERMADRVTNICERTVFITTGDLLEFETSDDEESDAE</sequence>
<dbReference type="STRING" id="360412.LARV_03033"/>
<dbReference type="RefSeq" id="WP_075074434.1">
    <property type="nucleotide sequence ID" value="NZ_DF967972.1"/>
</dbReference>
<dbReference type="AlphaFoldDB" id="A0A0S7BMT3"/>
<dbReference type="SUPFAM" id="SSF109755">
    <property type="entry name" value="PhoU-like"/>
    <property type="match status" value="1"/>
</dbReference>
<feature type="domain" description="PhoU" evidence="8">
    <location>
        <begin position="120"/>
        <end position="205"/>
    </location>
</feature>
<dbReference type="InterPro" id="IPR026022">
    <property type="entry name" value="PhoU_dom"/>
</dbReference>
<keyword evidence="6 7" id="KW-0592">Phosphate transport</keyword>
<dbReference type="InterPro" id="IPR028366">
    <property type="entry name" value="PhoU"/>
</dbReference>
<protein>
    <recommendedName>
        <fullName evidence="7">Phosphate-specific transport system accessory protein PhoU</fullName>
    </recommendedName>
</protein>
<accession>A0A0S7BMT3</accession>
<dbReference type="Pfam" id="PF01895">
    <property type="entry name" value="PhoU"/>
    <property type="match status" value="2"/>
</dbReference>
<keyword evidence="10" id="KW-1185">Reference proteome</keyword>
<comment type="function">
    <text evidence="7">Plays a role in the regulation of phosphate uptake.</text>
</comment>